<evidence type="ECO:0000256" key="4">
    <source>
        <dbReference type="ARBA" id="ARBA00023163"/>
    </source>
</evidence>
<dbReference type="KEGG" id="cted:CTEST_00970"/>
<dbReference type="OrthoDB" id="9816296at2"/>
<accession>A0A0G3H2Q5</accession>
<evidence type="ECO:0000256" key="2">
    <source>
        <dbReference type="ARBA" id="ARBA00023015"/>
    </source>
</evidence>
<sequence>MPKIVDHEQRRRELIESTWRVIARQGQSGATMRQIAQEAGYANGALKPYFPTKADLLEATYSHVYELTETRIDKATRGLRGLTALRALCLEVLPVSPYLLDEARIVVSFWDTAAQDHDRGRLIAESLDRWHGRISRMLNETDADGELRPRVDITSTTGAILGFLQGSQVTAVMAPESFSPNQLRAQLESYLDLLRN</sequence>
<dbReference type="Pfam" id="PF00440">
    <property type="entry name" value="TetR_N"/>
    <property type="match status" value="1"/>
</dbReference>
<feature type="domain" description="HTH tetR-type" evidence="6">
    <location>
        <begin position="8"/>
        <end position="68"/>
    </location>
</feature>
<keyword evidence="3 5" id="KW-0238">DNA-binding</keyword>
<dbReference type="PATRIC" id="fig|136857.5.peg.190"/>
<reference evidence="7 8" key="1">
    <citation type="journal article" date="2015" name="Genome Announc.">
        <title>Complete Genome Sequence of the Type Strain Corynebacterium testudinoris DSM 44614, Recovered from Necrotic Lesions in the Mouth of a Tortoise.</title>
        <authorList>
            <person name="Ruckert C."/>
            <person name="Kriete M."/>
            <person name="Jaenicke S."/>
            <person name="Winkler A."/>
            <person name="Tauch A."/>
        </authorList>
    </citation>
    <scope>NUCLEOTIDE SEQUENCE [LARGE SCALE GENOMIC DNA]</scope>
    <source>
        <strain evidence="7 8">DSM 44614</strain>
    </source>
</reference>
<evidence type="ECO:0000313" key="7">
    <source>
        <dbReference type="EMBL" id="AKK07659.1"/>
    </source>
</evidence>
<name>A0A0G3H2Q5_9CORY</name>
<dbReference type="PANTHER" id="PTHR47506">
    <property type="entry name" value="TRANSCRIPTIONAL REGULATORY PROTEIN"/>
    <property type="match status" value="1"/>
</dbReference>
<evidence type="ECO:0000256" key="3">
    <source>
        <dbReference type="ARBA" id="ARBA00023125"/>
    </source>
</evidence>
<dbReference type="Proteomes" id="UP000035540">
    <property type="component" value="Chromosome"/>
</dbReference>
<dbReference type="InterPro" id="IPR001647">
    <property type="entry name" value="HTH_TetR"/>
</dbReference>
<evidence type="ECO:0000313" key="8">
    <source>
        <dbReference type="Proteomes" id="UP000035540"/>
    </source>
</evidence>
<evidence type="ECO:0000256" key="5">
    <source>
        <dbReference type="PROSITE-ProRule" id="PRU00335"/>
    </source>
</evidence>
<dbReference type="SUPFAM" id="SSF48498">
    <property type="entry name" value="Tetracyclin repressor-like, C-terminal domain"/>
    <property type="match status" value="1"/>
</dbReference>
<evidence type="ECO:0000256" key="1">
    <source>
        <dbReference type="ARBA" id="ARBA00022491"/>
    </source>
</evidence>
<dbReference type="SUPFAM" id="SSF46689">
    <property type="entry name" value="Homeodomain-like"/>
    <property type="match status" value="1"/>
</dbReference>
<dbReference type="Pfam" id="PF13977">
    <property type="entry name" value="TetR_C_6"/>
    <property type="match status" value="1"/>
</dbReference>
<dbReference type="GO" id="GO:0003677">
    <property type="term" value="F:DNA binding"/>
    <property type="evidence" value="ECO:0007669"/>
    <property type="project" value="UniProtKB-UniRule"/>
</dbReference>
<dbReference type="Gene3D" id="1.10.357.10">
    <property type="entry name" value="Tetracycline Repressor, domain 2"/>
    <property type="match status" value="1"/>
</dbReference>
<reference evidence="8" key="2">
    <citation type="submission" date="2015-05" db="EMBL/GenBank/DDBJ databases">
        <title>Complete genome sequence of Corynebacterium testudinoris DSM 44614, recovered from necrotic lesions in the mouth of a tortoise.</title>
        <authorList>
            <person name="Ruckert C."/>
            <person name="Albersmeier A."/>
            <person name="Winkler A."/>
            <person name="Tauch A."/>
        </authorList>
    </citation>
    <scope>NUCLEOTIDE SEQUENCE [LARGE SCALE GENOMIC DNA]</scope>
    <source>
        <strain evidence="8">DSM 44614</strain>
    </source>
</reference>
<keyword evidence="8" id="KW-1185">Reference proteome</keyword>
<dbReference type="InterPro" id="IPR036271">
    <property type="entry name" value="Tet_transcr_reg_TetR-rel_C_sf"/>
</dbReference>
<dbReference type="AlphaFoldDB" id="A0A0G3H2Q5"/>
<evidence type="ECO:0000259" key="6">
    <source>
        <dbReference type="PROSITE" id="PS50977"/>
    </source>
</evidence>
<dbReference type="PROSITE" id="PS50977">
    <property type="entry name" value="HTH_TETR_2"/>
    <property type="match status" value="1"/>
</dbReference>
<dbReference type="InterPro" id="IPR039538">
    <property type="entry name" value="BetI_C"/>
</dbReference>
<dbReference type="InterPro" id="IPR009057">
    <property type="entry name" value="Homeodomain-like_sf"/>
</dbReference>
<gene>
    <name evidence="7" type="ORF">CTEST_00970</name>
</gene>
<proteinExistence type="predicted"/>
<organism evidence="7 8">
    <name type="scientific">Corynebacterium testudinoris</name>
    <dbReference type="NCBI Taxonomy" id="136857"/>
    <lineage>
        <taxon>Bacteria</taxon>
        <taxon>Bacillati</taxon>
        <taxon>Actinomycetota</taxon>
        <taxon>Actinomycetes</taxon>
        <taxon>Mycobacteriales</taxon>
        <taxon>Corynebacteriaceae</taxon>
        <taxon>Corynebacterium</taxon>
    </lineage>
</organism>
<dbReference type="STRING" id="136857.CTEST_00970"/>
<feature type="DNA-binding region" description="H-T-H motif" evidence="5">
    <location>
        <begin position="31"/>
        <end position="50"/>
    </location>
</feature>
<keyword evidence="2" id="KW-0805">Transcription regulation</keyword>
<protein>
    <submittedName>
        <fullName evidence="7">Transcriptional regulator, TetR family</fullName>
    </submittedName>
</protein>
<keyword evidence="4" id="KW-0804">Transcription</keyword>
<dbReference type="EMBL" id="CP011545">
    <property type="protein sequence ID" value="AKK07659.1"/>
    <property type="molecule type" value="Genomic_DNA"/>
</dbReference>
<keyword evidence="1" id="KW-0678">Repressor</keyword>
<dbReference type="PANTHER" id="PTHR47506:SF6">
    <property type="entry name" value="HTH-TYPE TRANSCRIPTIONAL REPRESSOR NEMR"/>
    <property type="match status" value="1"/>
</dbReference>